<reference evidence="3 4" key="1">
    <citation type="journal article" date="2019" name="Appl. Microbiol. Biotechnol.">
        <title>Genome sequence of Isaria javanica and comparative genome analysis insights into family S53 peptidase evolution in fungal entomopathogens.</title>
        <authorList>
            <person name="Lin R."/>
            <person name="Zhang X."/>
            <person name="Xin B."/>
            <person name="Zou M."/>
            <person name="Gao Y."/>
            <person name="Qin F."/>
            <person name="Hu Q."/>
            <person name="Xie B."/>
            <person name="Cheng X."/>
        </authorList>
    </citation>
    <scope>NUCLEOTIDE SEQUENCE [LARGE SCALE GENOMIC DNA]</scope>
    <source>
        <strain evidence="3 4">IJ1G</strain>
    </source>
</reference>
<dbReference type="EMBL" id="SPUK01000004">
    <property type="protein sequence ID" value="TQV97663.1"/>
    <property type="molecule type" value="Genomic_DNA"/>
</dbReference>
<protein>
    <submittedName>
        <fullName evidence="3">Zinc finger-like protein</fullName>
    </submittedName>
</protein>
<keyword evidence="1" id="KW-0539">Nucleus</keyword>
<dbReference type="AlphaFoldDB" id="A0A545W599"/>
<dbReference type="InterPro" id="IPR021858">
    <property type="entry name" value="Fun_TF"/>
</dbReference>
<organism evidence="3 4">
    <name type="scientific">Cordyceps javanica</name>
    <dbReference type="NCBI Taxonomy" id="43265"/>
    <lineage>
        <taxon>Eukaryota</taxon>
        <taxon>Fungi</taxon>
        <taxon>Dikarya</taxon>
        <taxon>Ascomycota</taxon>
        <taxon>Pezizomycotina</taxon>
        <taxon>Sordariomycetes</taxon>
        <taxon>Hypocreomycetidae</taxon>
        <taxon>Hypocreales</taxon>
        <taxon>Cordycipitaceae</taxon>
        <taxon>Cordyceps</taxon>
    </lineage>
</organism>
<evidence type="ECO:0000313" key="3">
    <source>
        <dbReference type="EMBL" id="TQV97663.1"/>
    </source>
</evidence>
<gene>
    <name evidence="3" type="ORF">IF1G_03406</name>
</gene>
<evidence type="ECO:0000256" key="1">
    <source>
        <dbReference type="ARBA" id="ARBA00023242"/>
    </source>
</evidence>
<feature type="compositionally biased region" description="Low complexity" evidence="2">
    <location>
        <begin position="299"/>
        <end position="314"/>
    </location>
</feature>
<dbReference type="Pfam" id="PF11951">
    <property type="entry name" value="Fungal_trans_2"/>
    <property type="match status" value="1"/>
</dbReference>
<dbReference type="OrthoDB" id="3597252at2759"/>
<sequence length="799" mass="89424">MNPSSPPHFRLDCMGDFGDDGQRPAKRVRLDQAADGHGAPPPDGNFRDAWGSSPSTDQEWLFPNAIITHGSLPMPVSGSIASVMPHSNTILPINSSMVPPTLPLIDSSIAPPWNTSFNVPAIAADISAMFPPQPQHVILPLEQSQPSQHAPRPPSQSTSYSQSSLQLQHSRQSHPTPRLQPQRRPRQTLPSRSPPVVSEPTHQEQRRRKARPKYNTSSPFSDCIDSFGHTFSPQQFSRPVDGKVNGYIKFAWSQSQERPSSRVVEVTDLEDDTPTTSVAISHTPNHGYDLALQHCRATSASTPTVSPPTGSDSPCSTASTLVSSQNGAYLPSPTGSVAPYLEFDKRVKPRYLPSHFGLNTVMDSMDRKLFKFYVHNWCPGRSVLKNTNLWLTDFARLHGSVGVLAAIQSLAGIYIHDYLPDEIVRRRINERFAVAEARFSQLLADMQNLNEVESSELITLASLLSMQDVVLTERRVKKPCHPRWLTGFRQAENMLELTDPGNRFYKESNVQVDALRLSQSVIVGRAVILAQPMMPLPSGATFDAVAETRRFGFLLYGSEQDMYEIHGGCGFSKRLLHIFNQVTHCTARILQDGETPIVPVTAQMLFDQVSNLNQWSGEHDDWETAQHRNQQPIEWIRQKDETYVVQDAKEMTEVTAEAWRLAGMLYLQCRLFRLPRNHPEVVSNLADLAKSIAIMPTSGLVFTAQAPLLPVFFLGLLATVPDHAEVAHAWFQQVIHTPVRSSVPPLYQALKRIHTWMDHEVPVPSRNTELSQAIAERPPWWERMVSKIHEKEMEVLCLT</sequence>
<evidence type="ECO:0000313" key="4">
    <source>
        <dbReference type="Proteomes" id="UP000315783"/>
    </source>
</evidence>
<comment type="caution">
    <text evidence="3">The sequence shown here is derived from an EMBL/GenBank/DDBJ whole genome shotgun (WGS) entry which is preliminary data.</text>
</comment>
<feature type="compositionally biased region" description="Low complexity" evidence="2">
    <location>
        <begin position="155"/>
        <end position="180"/>
    </location>
</feature>
<keyword evidence="4" id="KW-1185">Reference proteome</keyword>
<name>A0A545W599_9HYPO</name>
<evidence type="ECO:0000256" key="2">
    <source>
        <dbReference type="SAM" id="MobiDB-lite"/>
    </source>
</evidence>
<proteinExistence type="predicted"/>
<feature type="compositionally biased region" description="Basic and acidic residues" evidence="2">
    <location>
        <begin position="20"/>
        <end position="34"/>
    </location>
</feature>
<feature type="region of interest" description="Disordered" evidence="2">
    <location>
        <begin position="1"/>
        <end position="54"/>
    </location>
</feature>
<feature type="region of interest" description="Disordered" evidence="2">
    <location>
        <begin position="143"/>
        <end position="219"/>
    </location>
</feature>
<dbReference type="Proteomes" id="UP000315783">
    <property type="component" value="Unassembled WGS sequence"/>
</dbReference>
<feature type="region of interest" description="Disordered" evidence="2">
    <location>
        <begin position="299"/>
        <end position="318"/>
    </location>
</feature>
<accession>A0A545W599</accession>